<organism evidence="8 9">
    <name type="scientific">Dentiscutata erythropus</name>
    <dbReference type="NCBI Taxonomy" id="1348616"/>
    <lineage>
        <taxon>Eukaryota</taxon>
        <taxon>Fungi</taxon>
        <taxon>Fungi incertae sedis</taxon>
        <taxon>Mucoromycota</taxon>
        <taxon>Glomeromycotina</taxon>
        <taxon>Glomeromycetes</taxon>
        <taxon>Diversisporales</taxon>
        <taxon>Gigasporaceae</taxon>
        <taxon>Dentiscutata</taxon>
    </lineage>
</organism>
<dbReference type="GO" id="GO:0008270">
    <property type="term" value="F:zinc ion binding"/>
    <property type="evidence" value="ECO:0007669"/>
    <property type="project" value="UniProtKB-KW"/>
</dbReference>
<feature type="domain" description="HAT C-terminal dimerisation" evidence="7">
    <location>
        <begin position="235"/>
        <end position="288"/>
    </location>
</feature>
<dbReference type="AlphaFoldDB" id="A0A9N9IKH9"/>
<dbReference type="SUPFAM" id="SSF53098">
    <property type="entry name" value="Ribonuclease H-like"/>
    <property type="match status" value="1"/>
</dbReference>
<evidence type="ECO:0000313" key="9">
    <source>
        <dbReference type="Proteomes" id="UP000789405"/>
    </source>
</evidence>
<gene>
    <name evidence="8" type="ORF">DERYTH_LOCUS16013</name>
</gene>
<evidence type="ECO:0000256" key="1">
    <source>
        <dbReference type="ARBA" id="ARBA00004123"/>
    </source>
</evidence>
<accession>A0A9N9IKH9</accession>
<keyword evidence="2" id="KW-0479">Metal-binding</keyword>
<dbReference type="PANTHER" id="PTHR46481:SF10">
    <property type="entry name" value="ZINC FINGER BED DOMAIN-CONTAINING PROTEIN 39"/>
    <property type="match status" value="1"/>
</dbReference>
<dbReference type="GO" id="GO:0046983">
    <property type="term" value="F:protein dimerization activity"/>
    <property type="evidence" value="ECO:0007669"/>
    <property type="project" value="InterPro"/>
</dbReference>
<evidence type="ECO:0000259" key="7">
    <source>
        <dbReference type="Pfam" id="PF05699"/>
    </source>
</evidence>
<evidence type="ECO:0000256" key="5">
    <source>
        <dbReference type="ARBA" id="ARBA00023242"/>
    </source>
</evidence>
<keyword evidence="4" id="KW-0862">Zinc</keyword>
<keyword evidence="6" id="KW-0472">Membrane</keyword>
<evidence type="ECO:0000256" key="4">
    <source>
        <dbReference type="ARBA" id="ARBA00022833"/>
    </source>
</evidence>
<dbReference type="GO" id="GO:0005634">
    <property type="term" value="C:nucleus"/>
    <property type="evidence" value="ECO:0007669"/>
    <property type="project" value="UniProtKB-SubCell"/>
</dbReference>
<evidence type="ECO:0000256" key="6">
    <source>
        <dbReference type="SAM" id="Phobius"/>
    </source>
</evidence>
<keyword evidence="6" id="KW-1133">Transmembrane helix</keyword>
<name>A0A9N9IKH9_9GLOM</name>
<reference evidence="8" key="1">
    <citation type="submission" date="2021-06" db="EMBL/GenBank/DDBJ databases">
        <authorList>
            <person name="Kallberg Y."/>
            <person name="Tangrot J."/>
            <person name="Rosling A."/>
        </authorList>
    </citation>
    <scope>NUCLEOTIDE SEQUENCE</scope>
    <source>
        <strain evidence="8">MA453B</strain>
    </source>
</reference>
<dbReference type="Pfam" id="PF05699">
    <property type="entry name" value="Dimer_Tnp_hAT"/>
    <property type="match status" value="1"/>
</dbReference>
<protein>
    <submittedName>
        <fullName evidence="8">6110_t:CDS:1</fullName>
    </submittedName>
</protein>
<dbReference type="InterPro" id="IPR008906">
    <property type="entry name" value="HATC_C_dom"/>
</dbReference>
<comment type="caution">
    <text evidence="8">The sequence shown here is derived from an EMBL/GenBank/DDBJ whole genome shotgun (WGS) entry which is preliminary data.</text>
</comment>
<comment type="subcellular location">
    <subcellularLocation>
        <location evidence="1">Nucleus</location>
    </subcellularLocation>
</comment>
<dbReference type="EMBL" id="CAJVPY010013537">
    <property type="protein sequence ID" value="CAG8741132.1"/>
    <property type="molecule type" value="Genomic_DNA"/>
</dbReference>
<proteinExistence type="predicted"/>
<keyword evidence="3" id="KW-0863">Zinc-finger</keyword>
<sequence length="317" mass="36821">MTTIKGKKSDYWDNYEEVNVDGKVRFKCILGCEDSWVKNETRLKEHSENCSKQTRASNYNQTTLDNNNKVVSKQSQKVYEILLTCAFISLGIPFNVIENPDFLAFLQKTNPSYTVPSHYRISNILATLYHLQQEKYRHEIGLRLNLKHLYDFLKPFANFIYMIESNHLLLSTAYVKFNKLQNFVKNNQQIPKEISSQAVKFGNNRCDKEIIQLAGNKPSELVLKELANYIGKIVSNCASNLSEVALKVFSIPASSASSERNWFTFGFTLSKNHNRLNVKRVEKLVYLYWNLRILQQLNQLINYNYNGLDININKTMM</sequence>
<keyword evidence="6" id="KW-0812">Transmembrane</keyword>
<evidence type="ECO:0000313" key="8">
    <source>
        <dbReference type="EMBL" id="CAG8741132.1"/>
    </source>
</evidence>
<feature type="transmembrane region" description="Helical" evidence="6">
    <location>
        <begin position="78"/>
        <end position="97"/>
    </location>
</feature>
<dbReference type="InterPro" id="IPR012337">
    <property type="entry name" value="RNaseH-like_sf"/>
</dbReference>
<feature type="non-terminal residue" evidence="8">
    <location>
        <position position="317"/>
    </location>
</feature>
<dbReference type="PANTHER" id="PTHR46481">
    <property type="entry name" value="ZINC FINGER BED DOMAIN-CONTAINING PROTEIN 4"/>
    <property type="match status" value="1"/>
</dbReference>
<dbReference type="Proteomes" id="UP000789405">
    <property type="component" value="Unassembled WGS sequence"/>
</dbReference>
<dbReference type="OrthoDB" id="2444196at2759"/>
<evidence type="ECO:0000256" key="3">
    <source>
        <dbReference type="ARBA" id="ARBA00022771"/>
    </source>
</evidence>
<evidence type="ECO:0000256" key="2">
    <source>
        <dbReference type="ARBA" id="ARBA00022723"/>
    </source>
</evidence>
<keyword evidence="5" id="KW-0539">Nucleus</keyword>
<dbReference type="InterPro" id="IPR052035">
    <property type="entry name" value="ZnF_BED_domain_contain"/>
</dbReference>
<keyword evidence="9" id="KW-1185">Reference proteome</keyword>